<evidence type="ECO:0000256" key="6">
    <source>
        <dbReference type="SAM" id="Phobius"/>
    </source>
</evidence>
<dbReference type="GO" id="GO:0005886">
    <property type="term" value="C:plasma membrane"/>
    <property type="evidence" value="ECO:0007669"/>
    <property type="project" value="UniProtKB-SubCell"/>
</dbReference>
<dbReference type="KEGG" id="gms:SOIL9_16100"/>
<feature type="domain" description="VTT" evidence="7">
    <location>
        <begin position="29"/>
        <end position="158"/>
    </location>
</feature>
<keyword evidence="5 6" id="KW-0472">Membrane</keyword>
<keyword evidence="4 6" id="KW-1133">Transmembrane helix</keyword>
<evidence type="ECO:0000256" key="2">
    <source>
        <dbReference type="ARBA" id="ARBA00022475"/>
    </source>
</evidence>
<feature type="transmembrane region" description="Helical" evidence="6">
    <location>
        <begin position="103"/>
        <end position="123"/>
    </location>
</feature>
<accession>A0A6P2D7I4</accession>
<proteinExistence type="predicted"/>
<evidence type="ECO:0000256" key="3">
    <source>
        <dbReference type="ARBA" id="ARBA00022692"/>
    </source>
</evidence>
<name>A0A6P2D7I4_9BACT</name>
<dbReference type="InterPro" id="IPR032816">
    <property type="entry name" value="VTT_dom"/>
</dbReference>
<feature type="transmembrane region" description="Helical" evidence="6">
    <location>
        <begin position="173"/>
        <end position="195"/>
    </location>
</feature>
<keyword evidence="2" id="KW-1003">Cell membrane</keyword>
<dbReference type="Proteomes" id="UP000464178">
    <property type="component" value="Chromosome"/>
</dbReference>
<feature type="transmembrane region" description="Helical" evidence="6">
    <location>
        <begin position="50"/>
        <end position="73"/>
    </location>
</feature>
<evidence type="ECO:0000259" key="7">
    <source>
        <dbReference type="Pfam" id="PF09335"/>
    </source>
</evidence>
<dbReference type="RefSeq" id="WP_162670438.1">
    <property type="nucleotide sequence ID" value="NZ_LR593886.1"/>
</dbReference>
<evidence type="ECO:0000313" key="8">
    <source>
        <dbReference type="EMBL" id="VTR96104.1"/>
    </source>
</evidence>
<organism evidence="8 9">
    <name type="scientific">Gemmata massiliana</name>
    <dbReference type="NCBI Taxonomy" id="1210884"/>
    <lineage>
        <taxon>Bacteria</taxon>
        <taxon>Pseudomonadati</taxon>
        <taxon>Planctomycetota</taxon>
        <taxon>Planctomycetia</taxon>
        <taxon>Gemmatales</taxon>
        <taxon>Gemmataceae</taxon>
        <taxon>Gemmata</taxon>
    </lineage>
</organism>
<dbReference type="Pfam" id="PF09335">
    <property type="entry name" value="VTT_dom"/>
    <property type="match status" value="1"/>
</dbReference>
<evidence type="ECO:0000256" key="5">
    <source>
        <dbReference type="ARBA" id="ARBA00023136"/>
    </source>
</evidence>
<gene>
    <name evidence="8" type="ORF">SOIL9_16100</name>
</gene>
<dbReference type="PANTHER" id="PTHR42709:SF6">
    <property type="entry name" value="UNDECAPRENYL PHOSPHATE TRANSPORTER A"/>
    <property type="match status" value="1"/>
</dbReference>
<sequence>MPDIVALVRGHGYWVLGLVVLLENAGIPVPGETALLAAGYLTSPDGGSHLHIWVVVAVAFVAAIAGDNLGFWLGRRVARRRLDAGRRFLFLTPERMKIAERYFAKYGTLTVFIARFITGLRVIAGPAAGASGMRWGRFLPANAAGALVWAVAMALVGHFAGHAWEAMQNRLGHAAWVVLAVVAVGFVAWRVSVYFRKGSVPEPTPPA</sequence>
<keyword evidence="9" id="KW-1185">Reference proteome</keyword>
<protein>
    <recommendedName>
        <fullName evidence="7">VTT domain-containing protein</fullName>
    </recommendedName>
</protein>
<evidence type="ECO:0000313" key="9">
    <source>
        <dbReference type="Proteomes" id="UP000464178"/>
    </source>
</evidence>
<reference evidence="8 9" key="1">
    <citation type="submission" date="2019-05" db="EMBL/GenBank/DDBJ databases">
        <authorList>
            <consortium name="Science for Life Laboratories"/>
        </authorList>
    </citation>
    <scope>NUCLEOTIDE SEQUENCE [LARGE SCALE GENOMIC DNA]</scope>
    <source>
        <strain evidence="8">Soil9</strain>
    </source>
</reference>
<dbReference type="AlphaFoldDB" id="A0A6P2D7I4"/>
<dbReference type="PANTHER" id="PTHR42709">
    <property type="entry name" value="ALKALINE PHOSPHATASE LIKE PROTEIN"/>
    <property type="match status" value="1"/>
</dbReference>
<evidence type="ECO:0000256" key="4">
    <source>
        <dbReference type="ARBA" id="ARBA00022989"/>
    </source>
</evidence>
<dbReference type="EMBL" id="LR593886">
    <property type="protein sequence ID" value="VTR96104.1"/>
    <property type="molecule type" value="Genomic_DNA"/>
</dbReference>
<comment type="subcellular location">
    <subcellularLocation>
        <location evidence="1">Cell membrane</location>
        <topology evidence="1">Multi-pass membrane protein</topology>
    </subcellularLocation>
</comment>
<dbReference type="InterPro" id="IPR051311">
    <property type="entry name" value="DedA_domain"/>
</dbReference>
<evidence type="ECO:0000256" key="1">
    <source>
        <dbReference type="ARBA" id="ARBA00004651"/>
    </source>
</evidence>
<feature type="transmembrane region" description="Helical" evidence="6">
    <location>
        <begin position="12"/>
        <end position="30"/>
    </location>
</feature>
<keyword evidence="3 6" id="KW-0812">Transmembrane</keyword>
<feature type="transmembrane region" description="Helical" evidence="6">
    <location>
        <begin position="143"/>
        <end position="161"/>
    </location>
</feature>